<evidence type="ECO:0000256" key="5">
    <source>
        <dbReference type="ARBA" id="ARBA00022821"/>
    </source>
</evidence>
<keyword evidence="5" id="KW-0611">Plant defense</keyword>
<dbReference type="GO" id="GO:0061809">
    <property type="term" value="F:NAD+ nucleosidase activity, cyclic ADP-ribose generating"/>
    <property type="evidence" value="ECO:0007669"/>
    <property type="project" value="UniProtKB-EC"/>
</dbReference>
<name>A0A0D3C3J2_BRAOL</name>
<dbReference type="SMART" id="SM00255">
    <property type="entry name" value="TIR"/>
    <property type="match status" value="1"/>
</dbReference>
<keyword evidence="11" id="KW-1185">Reference proteome</keyword>
<evidence type="ECO:0000256" key="1">
    <source>
        <dbReference type="ARBA" id="ARBA00011982"/>
    </source>
</evidence>
<dbReference type="InterPro" id="IPR000157">
    <property type="entry name" value="TIR_dom"/>
</dbReference>
<dbReference type="GO" id="GO:0007165">
    <property type="term" value="P:signal transduction"/>
    <property type="evidence" value="ECO:0007669"/>
    <property type="project" value="InterPro"/>
</dbReference>
<dbReference type="Pfam" id="PF23282">
    <property type="entry name" value="WHD_ROQ1"/>
    <property type="match status" value="1"/>
</dbReference>
<accession>A0A0D3C3J2</accession>
<dbReference type="InterPro" id="IPR011713">
    <property type="entry name" value="Leu-rich_rpt_3"/>
</dbReference>
<evidence type="ECO:0000256" key="3">
    <source>
        <dbReference type="ARBA" id="ARBA00022737"/>
    </source>
</evidence>
<comment type="catalytic activity">
    <reaction evidence="7">
        <text>NAD(+) + H2O = ADP-D-ribose + nicotinamide + H(+)</text>
        <dbReference type="Rhea" id="RHEA:16301"/>
        <dbReference type="ChEBI" id="CHEBI:15377"/>
        <dbReference type="ChEBI" id="CHEBI:15378"/>
        <dbReference type="ChEBI" id="CHEBI:17154"/>
        <dbReference type="ChEBI" id="CHEBI:57540"/>
        <dbReference type="ChEBI" id="CHEBI:57967"/>
        <dbReference type="EC" id="3.2.2.6"/>
    </reaction>
    <physiologicalReaction direction="left-to-right" evidence="7">
        <dbReference type="Rhea" id="RHEA:16302"/>
    </physiologicalReaction>
</comment>
<sequence>MASSSSSSSSLPQTWRYRVFTSFHGPDVRKTLLGHVRKQFSCNGISMFDDQWIERSQTIAPALTQAISESRISIVVLSKNYASSSWCLDELVEILKCKESMGQIVMTVFYGVDPSHVRNQTRDYGIAFDEACEGKTEEKMRIWRQALTNVGNIAGEHFLNWDNESMMIEKIARDVSNKLNTRISRDFEDMVGIETHLKKMQSLLHLDDDDEDEAMIVGICGPAGIGKTTIARALHSRFSSSFQLTCFMENIRGSCNSGLDEYGLKMHLQENLLSKILNQCGKHSAIQERLCDLKVLIVLDDVDDLKQLEALADETRWFGPGSRIIVTTEDQEILEQHEEARQIFSRFAFRQSYPPYNFGRLVERVTKLCSNLPLGLRVMGSSLRGKKENEWEVILNRLENSLCQDIERVLKVGYDNLHENDQSLFLHIACFFNLEQDDHVMAMLSEGNLGLKTLAYKSLIEISTQGKVVMHKLLQQMGSQVVQRQEPWKRQILNDAHEICDVLETDSGSRSVTGISYDTSTIQDDVYIRAGAFKRMRNLRFLSIYKTRFDRKDRVHVPEDMDFPSRLRLLHWVAYPRKCLPHTFCPEYLVELNMPENELEKLWEGPQPLTNLKKMNLNGSKHLKEFPDLSNATNLESLLLDNCRSLVEIPCSIGSLHKLECLFMANCLNLQHGPTHSDRKPELEENSRSFHQHHYTPSHGNNVGRSASDSFRHWSRLRRLCIYSWVPTLEKIPEFIKYLHGLKVLQLRNLRKLASLPELPGSLTSLTVASSVLLETVSFSFDSKIEILCFPNCFKLGREASRVITTIALHACLPGSKIPVEFDHRAIGNSLIIRSDFKRFRICVVISLKEKMEKDFPELLCRIGINDCYAEKLIPEGVKRIETEHMLISSFDLLDKDGWLQQDNEISFEFSATSQNLEIIECGVQILVD</sequence>
<feature type="compositionally biased region" description="Basic and acidic residues" evidence="8">
    <location>
        <begin position="675"/>
        <end position="688"/>
    </location>
</feature>
<dbReference type="PANTHER" id="PTHR11017:SF543">
    <property type="entry name" value="TIR DOMAIN-CONTAINING PROTEIN"/>
    <property type="match status" value="1"/>
</dbReference>
<dbReference type="OMA" id="CRIGIND"/>
<dbReference type="GO" id="GO:0006952">
    <property type="term" value="P:defense response"/>
    <property type="evidence" value="ECO:0007669"/>
    <property type="project" value="UniProtKB-KW"/>
</dbReference>
<dbReference type="InterPro" id="IPR003593">
    <property type="entry name" value="AAA+_ATPase"/>
</dbReference>
<evidence type="ECO:0000313" key="10">
    <source>
        <dbReference type="EnsemblPlants" id="Bo4g177630.1"/>
    </source>
</evidence>
<dbReference type="PRINTS" id="PR00364">
    <property type="entry name" value="DISEASERSIST"/>
</dbReference>
<evidence type="ECO:0000256" key="6">
    <source>
        <dbReference type="ARBA" id="ARBA00023027"/>
    </source>
</evidence>
<dbReference type="Gene3D" id="3.40.50.300">
    <property type="entry name" value="P-loop containing nucleotide triphosphate hydrolases"/>
    <property type="match status" value="1"/>
</dbReference>
<dbReference type="Pfam" id="PF00931">
    <property type="entry name" value="NB-ARC"/>
    <property type="match status" value="1"/>
</dbReference>
<dbReference type="eggNOG" id="ENOG502QQ7T">
    <property type="taxonomic scope" value="Eukaryota"/>
</dbReference>
<reference evidence="10 11" key="1">
    <citation type="journal article" date="2014" name="Genome Biol.">
        <title>Transcriptome and methylome profiling reveals relics of genome dominance in the mesopolyploid Brassica oleracea.</title>
        <authorList>
            <person name="Parkin I.A."/>
            <person name="Koh C."/>
            <person name="Tang H."/>
            <person name="Robinson S.J."/>
            <person name="Kagale S."/>
            <person name="Clarke W.E."/>
            <person name="Town C.D."/>
            <person name="Nixon J."/>
            <person name="Krishnakumar V."/>
            <person name="Bidwell S.L."/>
            <person name="Denoeud F."/>
            <person name="Belcram H."/>
            <person name="Links M.G."/>
            <person name="Just J."/>
            <person name="Clarke C."/>
            <person name="Bender T."/>
            <person name="Huebert T."/>
            <person name="Mason A.S."/>
            <person name="Pires J.C."/>
            <person name="Barker G."/>
            <person name="Moore J."/>
            <person name="Walley P.G."/>
            <person name="Manoli S."/>
            <person name="Batley J."/>
            <person name="Edwards D."/>
            <person name="Nelson M.N."/>
            <person name="Wang X."/>
            <person name="Paterson A.H."/>
            <person name="King G."/>
            <person name="Bancroft I."/>
            <person name="Chalhoub B."/>
            <person name="Sharpe A.G."/>
        </authorList>
    </citation>
    <scope>NUCLEOTIDE SEQUENCE</scope>
    <source>
        <strain evidence="10 11">cv. TO1000</strain>
    </source>
</reference>
<evidence type="ECO:0000256" key="7">
    <source>
        <dbReference type="ARBA" id="ARBA00047304"/>
    </source>
</evidence>
<dbReference type="EnsemblPlants" id="Bo4g177630.1">
    <property type="protein sequence ID" value="Bo4g177630.1"/>
    <property type="gene ID" value="Bo4g177630"/>
</dbReference>
<dbReference type="FunFam" id="3.40.50.300:FF:001002">
    <property type="entry name" value="Disease resistance protein (TIR-NBS-LRR class)"/>
    <property type="match status" value="1"/>
</dbReference>
<dbReference type="SMART" id="SM00382">
    <property type="entry name" value="AAA"/>
    <property type="match status" value="1"/>
</dbReference>
<keyword evidence="6" id="KW-0520">NAD</keyword>
<dbReference type="Proteomes" id="UP000032141">
    <property type="component" value="Chromosome C4"/>
</dbReference>
<dbReference type="InterPro" id="IPR035897">
    <property type="entry name" value="Toll_tir_struct_dom_sf"/>
</dbReference>
<keyword evidence="2" id="KW-0433">Leucine-rich repeat</keyword>
<evidence type="ECO:0000256" key="8">
    <source>
        <dbReference type="SAM" id="MobiDB-lite"/>
    </source>
</evidence>
<proteinExistence type="predicted"/>
<dbReference type="FunFam" id="1.10.8.430:FF:000002">
    <property type="entry name" value="Disease resistance protein (TIR-NBS-LRR class)"/>
    <property type="match status" value="1"/>
</dbReference>
<evidence type="ECO:0000259" key="9">
    <source>
        <dbReference type="PROSITE" id="PS50104"/>
    </source>
</evidence>
<dbReference type="InterPro" id="IPR032675">
    <property type="entry name" value="LRR_dom_sf"/>
</dbReference>
<evidence type="ECO:0000256" key="4">
    <source>
        <dbReference type="ARBA" id="ARBA00022801"/>
    </source>
</evidence>
<dbReference type="InterPro" id="IPR036390">
    <property type="entry name" value="WH_DNA-bd_sf"/>
</dbReference>
<feature type="region of interest" description="Disordered" evidence="8">
    <location>
        <begin position="674"/>
        <end position="706"/>
    </location>
</feature>
<dbReference type="Gramene" id="Bo4g177630.1">
    <property type="protein sequence ID" value="Bo4g177630.1"/>
    <property type="gene ID" value="Bo4g177630"/>
</dbReference>
<keyword evidence="3" id="KW-0677">Repeat</keyword>
<dbReference type="EC" id="3.2.2.6" evidence="1"/>
<dbReference type="PANTHER" id="PTHR11017">
    <property type="entry name" value="LEUCINE-RICH REPEAT-CONTAINING PROTEIN"/>
    <property type="match status" value="1"/>
</dbReference>
<dbReference type="FunFam" id="3.40.50.10140:FF:000007">
    <property type="entry name" value="Disease resistance protein (TIR-NBS-LRR class)"/>
    <property type="match status" value="1"/>
</dbReference>
<organism evidence="10 11">
    <name type="scientific">Brassica oleracea var. oleracea</name>
    <dbReference type="NCBI Taxonomy" id="109376"/>
    <lineage>
        <taxon>Eukaryota</taxon>
        <taxon>Viridiplantae</taxon>
        <taxon>Streptophyta</taxon>
        <taxon>Embryophyta</taxon>
        <taxon>Tracheophyta</taxon>
        <taxon>Spermatophyta</taxon>
        <taxon>Magnoliopsida</taxon>
        <taxon>eudicotyledons</taxon>
        <taxon>Gunneridae</taxon>
        <taxon>Pentapetalae</taxon>
        <taxon>rosids</taxon>
        <taxon>malvids</taxon>
        <taxon>Brassicales</taxon>
        <taxon>Brassicaceae</taxon>
        <taxon>Brassiceae</taxon>
        <taxon>Brassica</taxon>
    </lineage>
</organism>
<dbReference type="SUPFAM" id="SSF46785">
    <property type="entry name" value="Winged helix' DNA-binding domain"/>
    <property type="match status" value="1"/>
</dbReference>
<dbReference type="GO" id="GO:0043531">
    <property type="term" value="F:ADP binding"/>
    <property type="evidence" value="ECO:0007669"/>
    <property type="project" value="InterPro"/>
</dbReference>
<dbReference type="STRING" id="109376.A0A0D3C3J2"/>
<evidence type="ECO:0000313" key="11">
    <source>
        <dbReference type="Proteomes" id="UP000032141"/>
    </source>
</evidence>
<dbReference type="Pfam" id="PF01582">
    <property type="entry name" value="TIR"/>
    <property type="match status" value="1"/>
</dbReference>
<dbReference type="HOGENOM" id="CLU_001561_0_1_1"/>
<dbReference type="SUPFAM" id="SSF52200">
    <property type="entry name" value="Toll/Interleukin receptor TIR domain"/>
    <property type="match status" value="1"/>
</dbReference>
<reference evidence="10" key="2">
    <citation type="submission" date="2015-03" db="UniProtKB">
        <authorList>
            <consortium name="EnsemblPlants"/>
        </authorList>
    </citation>
    <scope>IDENTIFICATION</scope>
</reference>
<dbReference type="PROSITE" id="PS50104">
    <property type="entry name" value="TIR"/>
    <property type="match status" value="1"/>
</dbReference>
<dbReference type="Gene3D" id="3.80.10.10">
    <property type="entry name" value="Ribonuclease Inhibitor"/>
    <property type="match status" value="2"/>
</dbReference>
<protein>
    <recommendedName>
        <fullName evidence="1">ADP-ribosyl cyclase/cyclic ADP-ribose hydrolase</fullName>
        <ecNumber evidence="1">3.2.2.6</ecNumber>
    </recommendedName>
</protein>
<dbReference type="AlphaFoldDB" id="A0A0D3C3J2"/>
<dbReference type="InterPro" id="IPR044974">
    <property type="entry name" value="Disease_R_plants"/>
</dbReference>
<dbReference type="Gene3D" id="3.40.50.10140">
    <property type="entry name" value="Toll/interleukin-1 receptor homology (TIR) domain"/>
    <property type="match status" value="1"/>
</dbReference>
<evidence type="ECO:0000256" key="2">
    <source>
        <dbReference type="ARBA" id="ARBA00022614"/>
    </source>
</evidence>
<dbReference type="InterPro" id="IPR042197">
    <property type="entry name" value="Apaf_helical"/>
</dbReference>
<keyword evidence="4" id="KW-0378">Hydrolase</keyword>
<dbReference type="InterPro" id="IPR058192">
    <property type="entry name" value="WHD_ROQ1-like"/>
</dbReference>
<dbReference type="Gene3D" id="1.10.8.430">
    <property type="entry name" value="Helical domain of apoptotic protease-activating factors"/>
    <property type="match status" value="1"/>
</dbReference>
<dbReference type="SUPFAM" id="SSF52058">
    <property type="entry name" value="L domain-like"/>
    <property type="match status" value="1"/>
</dbReference>
<feature type="domain" description="TIR" evidence="9">
    <location>
        <begin position="15"/>
        <end position="179"/>
    </location>
</feature>
<dbReference type="SUPFAM" id="SSF52540">
    <property type="entry name" value="P-loop containing nucleoside triphosphate hydrolases"/>
    <property type="match status" value="1"/>
</dbReference>
<dbReference type="InterPro" id="IPR002182">
    <property type="entry name" value="NB-ARC"/>
</dbReference>
<dbReference type="InterPro" id="IPR027417">
    <property type="entry name" value="P-loop_NTPase"/>
</dbReference>
<dbReference type="Pfam" id="PF07725">
    <property type="entry name" value="LRR_3"/>
    <property type="match status" value="1"/>
</dbReference>